<dbReference type="EMBL" id="UYJE01007816">
    <property type="protein sequence ID" value="VDI58230.1"/>
    <property type="molecule type" value="Genomic_DNA"/>
</dbReference>
<dbReference type="Gene3D" id="2.60.40.60">
    <property type="entry name" value="Cadherins"/>
    <property type="match status" value="10"/>
</dbReference>
<keyword evidence="7" id="KW-0472">Membrane</keyword>
<dbReference type="PANTHER" id="PTHR24026">
    <property type="entry name" value="FAT ATYPICAL CADHERIN-RELATED"/>
    <property type="match status" value="1"/>
</dbReference>
<feature type="domain" description="Cadherin" evidence="10">
    <location>
        <begin position="651"/>
        <end position="755"/>
    </location>
</feature>
<dbReference type="PANTHER" id="PTHR24026:SF133">
    <property type="entry name" value="CADHERIN-RELATED FAMILY MEMBER 2"/>
    <property type="match status" value="1"/>
</dbReference>
<proteinExistence type="predicted"/>
<evidence type="ECO:0000313" key="11">
    <source>
        <dbReference type="EMBL" id="VDI58230.1"/>
    </source>
</evidence>
<keyword evidence="5" id="KW-0130">Cell adhesion</keyword>
<keyword evidence="12" id="KW-1185">Reference proteome</keyword>
<evidence type="ECO:0000256" key="5">
    <source>
        <dbReference type="ARBA" id="ARBA00022889"/>
    </source>
</evidence>
<protein>
    <recommendedName>
        <fullName evidence="10">Cadherin domain-containing protein</fullName>
    </recommendedName>
</protein>
<dbReference type="Pfam" id="PF00028">
    <property type="entry name" value="Cadherin"/>
    <property type="match status" value="7"/>
</dbReference>
<feature type="domain" description="Cadherin" evidence="10">
    <location>
        <begin position="541"/>
        <end position="650"/>
    </location>
</feature>
<keyword evidence="6" id="KW-1133">Transmembrane helix</keyword>
<comment type="subcellular location">
    <subcellularLocation>
        <location evidence="1">Membrane</location>
    </subcellularLocation>
</comment>
<feature type="domain" description="Cadherin" evidence="10">
    <location>
        <begin position="823"/>
        <end position="868"/>
    </location>
</feature>
<dbReference type="PROSITE" id="PS50268">
    <property type="entry name" value="CADHERIN_2"/>
    <property type="match status" value="10"/>
</dbReference>
<evidence type="ECO:0000256" key="8">
    <source>
        <dbReference type="ARBA" id="ARBA00023180"/>
    </source>
</evidence>
<evidence type="ECO:0000259" key="10">
    <source>
        <dbReference type="PROSITE" id="PS50268"/>
    </source>
</evidence>
<evidence type="ECO:0000256" key="9">
    <source>
        <dbReference type="PROSITE-ProRule" id="PRU00043"/>
    </source>
</evidence>
<reference evidence="11" key="1">
    <citation type="submission" date="2018-11" db="EMBL/GenBank/DDBJ databases">
        <authorList>
            <person name="Alioto T."/>
            <person name="Alioto T."/>
        </authorList>
    </citation>
    <scope>NUCLEOTIDE SEQUENCE</scope>
</reference>
<dbReference type="FunFam" id="2.60.40.60:FF:000020">
    <property type="entry name" value="Dachsous cadherin-related 1b"/>
    <property type="match status" value="2"/>
</dbReference>
<feature type="domain" description="Cadherin" evidence="10">
    <location>
        <begin position="21"/>
        <end position="115"/>
    </location>
</feature>
<keyword evidence="8" id="KW-0325">Glycoprotein</keyword>
<evidence type="ECO:0000256" key="6">
    <source>
        <dbReference type="ARBA" id="ARBA00022989"/>
    </source>
</evidence>
<dbReference type="CDD" id="cd11304">
    <property type="entry name" value="Cadherin_repeat"/>
    <property type="match status" value="10"/>
</dbReference>
<dbReference type="PRINTS" id="PR00205">
    <property type="entry name" value="CADHERIN"/>
</dbReference>
<dbReference type="FunFam" id="2.60.40.60:FF:000116">
    <property type="entry name" value="Dachsous cadherin-related 2"/>
    <property type="match status" value="1"/>
</dbReference>
<dbReference type="OrthoDB" id="6252479at2759"/>
<keyword evidence="4 9" id="KW-0106">Calcium</keyword>
<dbReference type="InterPro" id="IPR002126">
    <property type="entry name" value="Cadherin-like_dom"/>
</dbReference>
<dbReference type="SUPFAM" id="SSF49313">
    <property type="entry name" value="Cadherin-like"/>
    <property type="match status" value="10"/>
</dbReference>
<dbReference type="AlphaFoldDB" id="A0A8B6G3W8"/>
<accession>A0A8B6G3W8</accession>
<evidence type="ECO:0000256" key="3">
    <source>
        <dbReference type="ARBA" id="ARBA00022737"/>
    </source>
</evidence>
<feature type="domain" description="Cadherin" evidence="10">
    <location>
        <begin position="322"/>
        <end position="425"/>
    </location>
</feature>
<dbReference type="GO" id="GO:0007163">
    <property type="term" value="P:establishment or maintenance of cell polarity"/>
    <property type="evidence" value="ECO:0007669"/>
    <property type="project" value="UniProtKB-ARBA"/>
</dbReference>
<organism evidence="11 12">
    <name type="scientific">Mytilus galloprovincialis</name>
    <name type="common">Mediterranean mussel</name>
    <dbReference type="NCBI Taxonomy" id="29158"/>
    <lineage>
        <taxon>Eukaryota</taxon>
        <taxon>Metazoa</taxon>
        <taxon>Spiralia</taxon>
        <taxon>Lophotrochozoa</taxon>
        <taxon>Mollusca</taxon>
        <taxon>Bivalvia</taxon>
        <taxon>Autobranchia</taxon>
        <taxon>Pteriomorphia</taxon>
        <taxon>Mytilida</taxon>
        <taxon>Mytiloidea</taxon>
        <taxon>Mytilidae</taxon>
        <taxon>Mytilinae</taxon>
        <taxon>Mytilus</taxon>
    </lineage>
</organism>
<feature type="non-terminal residue" evidence="11">
    <location>
        <position position="1"/>
    </location>
</feature>
<feature type="domain" description="Cadherin" evidence="10">
    <location>
        <begin position="979"/>
        <end position="1068"/>
    </location>
</feature>
<dbReference type="GO" id="GO:0005886">
    <property type="term" value="C:plasma membrane"/>
    <property type="evidence" value="ECO:0007669"/>
    <property type="project" value="InterPro"/>
</dbReference>
<feature type="domain" description="Cadherin" evidence="10">
    <location>
        <begin position="116"/>
        <end position="220"/>
    </location>
</feature>
<dbReference type="Proteomes" id="UP000596742">
    <property type="component" value="Unassembled WGS sequence"/>
</dbReference>
<gene>
    <name evidence="11" type="ORF">MGAL_10B027513</name>
</gene>
<feature type="domain" description="Cadherin" evidence="10">
    <location>
        <begin position="426"/>
        <end position="537"/>
    </location>
</feature>
<feature type="domain" description="Cadherin" evidence="10">
    <location>
        <begin position="234"/>
        <end position="321"/>
    </location>
</feature>
<evidence type="ECO:0000256" key="4">
    <source>
        <dbReference type="ARBA" id="ARBA00022837"/>
    </source>
</evidence>
<comment type="caution">
    <text evidence="11">The sequence shown here is derived from an EMBL/GenBank/DDBJ whole genome shotgun (WGS) entry which is preliminary data.</text>
</comment>
<name>A0A8B6G3W8_MYTGA</name>
<keyword evidence="2" id="KW-0812">Transmembrane</keyword>
<sequence length="1070" mass="118645">MVYKCFMPNNIDMVFFLSYNIREDSDVGTNVGLINATDADEGKNAKITYDLVNDGGYFRIDQITGNILVSRQLDREAVEIHHMTVYARDNGDNIRSSSTIVTVTVNDVNDNAPVFDQNQVTVSFKENRSCANSIMKIAASDADKADTPNSQITYSLKSGEDHFKLNQQSGLLTCNDLLDYEHQALYEIIVEAKDKGSPKLSSTQTVMVQVIDINDNSPIFVDIKSQIIIRYFSPGRVVEVFKATDMDSGENGKVHFNISGNATKFLQIGEVDGVLRTVTNPNPKGNYSLNVTVTDNGNPPRTTTHSLAVIANPLSEQTIKFNKQEIAMHISENSPKRSILESVKKHVSNPKNKTLMFDIIDESGKLSFSLNDTTGIVTLVKDVDREEKEVHEFVIHVQSTDNAEQSDLALVRVTIEDENDNKPLFVQNSYFFKINENEQIGTVVSPSERKITATDADSGDNALIKFKLYGDGCLSAFRENYDGSNMMVIELADQVDYEVIKQCKFMVEAFNPNDVTKSSSVSVDIDILDYNDNVPEFEGHTNHVYTISLPEDTNINTNQTSFGMVHDKDSRENGDIELSIVNDVDCWFTVYRVYDKMFLKVKPTIILDYDKGDVKNTCTLKASDKGAPTLSSTATLSIIITDVNDNAPVISNPDISLNVSRDADPQTVIVDRIHATDNDSGINGMLVYRLEESEHSIRFSIDANTGRITVNTVLQSVQKDEIILSVTVSDKGLPQRSASAQVTMKIKDDNPRPFFVVQSMIVDIPEHTTKNDGTLGVVVAHDRRDSGEINICDCTYLLDTKRDDIIIVKDTGVIKFKYSNHTLDREGEDRGQVIVGVIATDKGEHSKNSSTMEFKIKITDINDQVPVFNQINYAFSIFQYAPNGTNIGEVNATDLDENPETFYSINITESSVGSVVTIDKETGKIVKAGNMSLSSTQNVQIKGNVFAQDGKDLKKLPSHAEIIITIEFDDKNNHTPVFQPDEYQTDVDWNTAAGSKIITVKAEDADEGKEGEVTLSIIGGNSRDFFAIQIVKDESYVVLKYQLDSSISDEPTVIVNLTIKAEDNGIIPKS</sequence>
<feature type="domain" description="Cadherin" evidence="10">
    <location>
        <begin position="869"/>
        <end position="978"/>
    </location>
</feature>
<dbReference type="GO" id="GO:0005509">
    <property type="term" value="F:calcium ion binding"/>
    <property type="evidence" value="ECO:0007669"/>
    <property type="project" value="UniProtKB-UniRule"/>
</dbReference>
<dbReference type="InterPro" id="IPR015919">
    <property type="entry name" value="Cadherin-like_sf"/>
</dbReference>
<evidence type="ECO:0000256" key="1">
    <source>
        <dbReference type="ARBA" id="ARBA00004370"/>
    </source>
</evidence>
<evidence type="ECO:0000313" key="12">
    <source>
        <dbReference type="Proteomes" id="UP000596742"/>
    </source>
</evidence>
<dbReference type="InterPro" id="IPR020894">
    <property type="entry name" value="Cadherin_CS"/>
</dbReference>
<evidence type="ECO:0000256" key="7">
    <source>
        <dbReference type="ARBA" id="ARBA00023136"/>
    </source>
</evidence>
<dbReference type="GO" id="GO:0007156">
    <property type="term" value="P:homophilic cell adhesion via plasma membrane adhesion molecules"/>
    <property type="evidence" value="ECO:0007669"/>
    <property type="project" value="InterPro"/>
</dbReference>
<evidence type="ECO:0000256" key="2">
    <source>
        <dbReference type="ARBA" id="ARBA00022692"/>
    </source>
</evidence>
<dbReference type="SMART" id="SM00112">
    <property type="entry name" value="CA"/>
    <property type="match status" value="9"/>
</dbReference>
<dbReference type="PROSITE" id="PS00232">
    <property type="entry name" value="CADHERIN_1"/>
    <property type="match status" value="3"/>
</dbReference>
<keyword evidence="3" id="KW-0677">Repeat</keyword>